<evidence type="ECO:0000313" key="4">
    <source>
        <dbReference type="EMBL" id="KAF0975024.1"/>
    </source>
</evidence>
<keyword evidence="1" id="KW-0175">Coiled coil</keyword>
<keyword evidence="5" id="KW-1185">Reference proteome</keyword>
<dbReference type="InterPro" id="IPR000591">
    <property type="entry name" value="DEP_dom"/>
</dbReference>
<evidence type="ECO:0000256" key="1">
    <source>
        <dbReference type="SAM" id="Coils"/>
    </source>
</evidence>
<feature type="region of interest" description="Disordered" evidence="2">
    <location>
        <begin position="258"/>
        <end position="336"/>
    </location>
</feature>
<dbReference type="VEuPathDB" id="AmoebaDB:NfTy_045230"/>
<feature type="compositionally biased region" description="Polar residues" evidence="2">
    <location>
        <begin position="116"/>
        <end position="127"/>
    </location>
</feature>
<dbReference type="AlphaFoldDB" id="A0A6A5BLT8"/>
<dbReference type="SUPFAM" id="SSF46785">
    <property type="entry name" value="Winged helix' DNA-binding domain"/>
    <property type="match status" value="1"/>
</dbReference>
<dbReference type="GO" id="GO:0035556">
    <property type="term" value="P:intracellular signal transduction"/>
    <property type="evidence" value="ECO:0007669"/>
    <property type="project" value="InterPro"/>
</dbReference>
<dbReference type="VEuPathDB" id="AmoebaDB:NF0102000"/>
<dbReference type="Pfam" id="PF00610">
    <property type="entry name" value="DEP"/>
    <property type="match status" value="1"/>
</dbReference>
<dbReference type="Proteomes" id="UP000444721">
    <property type="component" value="Unassembled WGS sequence"/>
</dbReference>
<name>A0A6A5BLT8_NAEFO</name>
<evidence type="ECO:0000256" key="2">
    <source>
        <dbReference type="SAM" id="MobiDB-lite"/>
    </source>
</evidence>
<dbReference type="VEuPathDB" id="AmoebaDB:FDP41_005777"/>
<dbReference type="RefSeq" id="XP_044559737.1">
    <property type="nucleotide sequence ID" value="XM_044709338.1"/>
</dbReference>
<feature type="compositionally biased region" description="Low complexity" evidence="2">
    <location>
        <begin position="258"/>
        <end position="279"/>
    </location>
</feature>
<dbReference type="OrthoDB" id="418495at2759"/>
<dbReference type="InterPro" id="IPR036388">
    <property type="entry name" value="WH-like_DNA-bd_sf"/>
</dbReference>
<gene>
    <name evidence="4" type="ORF">FDP41_005777</name>
</gene>
<comment type="caution">
    <text evidence="4">The sequence shown here is derived from an EMBL/GenBank/DDBJ whole genome shotgun (WGS) entry which is preliminary data.</text>
</comment>
<accession>A0A6A5BLT8</accession>
<evidence type="ECO:0000313" key="5">
    <source>
        <dbReference type="Proteomes" id="UP000444721"/>
    </source>
</evidence>
<dbReference type="GeneID" id="68112995"/>
<reference evidence="4 5" key="1">
    <citation type="journal article" date="2019" name="Sci. Rep.">
        <title>Nanopore sequencing improves the draft genome of the human pathogenic amoeba Naegleria fowleri.</title>
        <authorList>
            <person name="Liechti N."/>
            <person name="Schurch N."/>
            <person name="Bruggmann R."/>
            <person name="Wittwer M."/>
        </authorList>
    </citation>
    <scope>NUCLEOTIDE SEQUENCE [LARGE SCALE GENOMIC DNA]</scope>
    <source>
        <strain evidence="4 5">ATCC 30894</strain>
    </source>
</reference>
<dbReference type="SMART" id="SM00049">
    <property type="entry name" value="DEP"/>
    <property type="match status" value="1"/>
</dbReference>
<feature type="domain" description="DEP" evidence="3">
    <location>
        <begin position="351"/>
        <end position="434"/>
    </location>
</feature>
<evidence type="ECO:0000259" key="3">
    <source>
        <dbReference type="PROSITE" id="PS50186"/>
    </source>
</evidence>
<protein>
    <recommendedName>
        <fullName evidence="3">DEP domain-containing protein</fullName>
    </recommendedName>
</protein>
<feature type="compositionally biased region" description="Low complexity" evidence="2">
    <location>
        <begin position="134"/>
        <end position="154"/>
    </location>
</feature>
<feature type="coiled-coil region" evidence="1">
    <location>
        <begin position="72"/>
        <end position="99"/>
    </location>
</feature>
<dbReference type="Gene3D" id="1.10.10.10">
    <property type="entry name" value="Winged helix-like DNA-binding domain superfamily/Winged helix DNA-binding domain"/>
    <property type="match status" value="1"/>
</dbReference>
<dbReference type="CDD" id="cd04371">
    <property type="entry name" value="DEP"/>
    <property type="match status" value="1"/>
</dbReference>
<sequence>MLNNFRRFLSSISTSADSHNSSYSVNIDYIEIPIEEWSHKVVMNFLYKEQFFELMNKVAKLKYEGPDLLKSNQVLQQELSVHEDEITELLTRVEKVKLKQGYYRRKQLEQEYESITPRSGGTSSKSIPVTIGASSATSSHHSSSSSSSPSSSSSHRQKLNKAPNSSSSYHPHHHQQQHYTSNLMGTVQLSSTLDHSQLLMQQQQQQQRHHHLMNPNGVYNNINNNNNSSTFSKSEAPLSGGMQAYSMLCSTFLTQEDNINSNNNNNNGDSSSTSSSLSSRKQFQSNGGLTFDANARINPQRTTHNNHHHSPKTISTSPLNVFPPNTPPPTRSQDGTLQINDRRYELLKETFKKQLKESQLLAERSYRLQKFKNCFTGSDATSLIYRMISEGIASATRFDAIDIGNKMIKDGFIKHVLGSEDFKDESLQYYIINEDKAITEDRSSSSKTLSSAFFVEEDRSITKDITTPATTDLIMNGQIGKKMLTLITNPDTLLEALVFSQNILSEKEKQGIEIVKKKLSRLKYPVSDVQLPAIVQDLTIPERFCYNYLNPNRIPRNKKELLEKIDGAQFLTIGLAVICTNSLGGEIYSFALLVGTFLVEFSDRAFLALVREKDFNCVDFIELSTIKEKENIELCLKTVSKCCCKWNERQVGKNSNSKTFVTELFRWIDIPDSTVQRVVSQIETAVDYYPINSKSIILHKDQLDAIIKIADMREGGISPSLRQVLEDCSSSHSKKLTFRTHADLDEFCFLLKNTNILNSVQNLLLTAFDKNFFCQYRENINLPNSEPILYETCQSLGLDRGFTNSTSICKIDDKYSCAFQGHGIAKKLELPSSVSTSIESSPSPYQYFPCSVPLPHRSQ</sequence>
<dbReference type="OMA" id="VTELFRW"/>
<dbReference type="PROSITE" id="PS50186">
    <property type="entry name" value="DEP"/>
    <property type="match status" value="1"/>
</dbReference>
<dbReference type="EMBL" id="VFQX01000048">
    <property type="protein sequence ID" value="KAF0975024.1"/>
    <property type="molecule type" value="Genomic_DNA"/>
</dbReference>
<organism evidence="4 5">
    <name type="scientific">Naegleria fowleri</name>
    <name type="common">Brain eating amoeba</name>
    <dbReference type="NCBI Taxonomy" id="5763"/>
    <lineage>
        <taxon>Eukaryota</taxon>
        <taxon>Discoba</taxon>
        <taxon>Heterolobosea</taxon>
        <taxon>Tetramitia</taxon>
        <taxon>Eutetramitia</taxon>
        <taxon>Vahlkampfiidae</taxon>
        <taxon>Naegleria</taxon>
    </lineage>
</organism>
<feature type="region of interest" description="Disordered" evidence="2">
    <location>
        <begin position="112"/>
        <end position="179"/>
    </location>
</feature>
<dbReference type="InterPro" id="IPR036390">
    <property type="entry name" value="WH_DNA-bd_sf"/>
</dbReference>
<proteinExistence type="predicted"/>